<accession>A0ABW8EVR0</accession>
<proteinExistence type="predicted"/>
<comment type="caution">
    <text evidence="1">The sequence shown here is derived from an EMBL/GenBank/DDBJ whole genome shotgun (WGS) entry which is preliminary data.</text>
</comment>
<dbReference type="RefSeq" id="WP_050468485.1">
    <property type="nucleotide sequence ID" value="NZ_JBIUZV010000001.1"/>
</dbReference>
<name>A0ABW8EVR0_9BURK</name>
<dbReference type="EMBL" id="JBIUZV010000001">
    <property type="protein sequence ID" value="MFJ3044617.1"/>
    <property type="molecule type" value="Genomic_DNA"/>
</dbReference>
<keyword evidence="2" id="KW-1185">Reference proteome</keyword>
<protein>
    <submittedName>
        <fullName evidence="1">Uncharacterized protein</fullName>
    </submittedName>
</protein>
<organism evidence="1 2">
    <name type="scientific">Herbaspirillum chlorophenolicum</name>
    <dbReference type="NCBI Taxonomy" id="211589"/>
    <lineage>
        <taxon>Bacteria</taxon>
        <taxon>Pseudomonadati</taxon>
        <taxon>Pseudomonadota</taxon>
        <taxon>Betaproteobacteria</taxon>
        <taxon>Burkholderiales</taxon>
        <taxon>Oxalobacteraceae</taxon>
        <taxon>Herbaspirillum</taxon>
    </lineage>
</organism>
<evidence type="ECO:0000313" key="2">
    <source>
        <dbReference type="Proteomes" id="UP001617427"/>
    </source>
</evidence>
<reference evidence="1 2" key="1">
    <citation type="submission" date="2024-10" db="EMBL/GenBank/DDBJ databases">
        <title>The Natural Products Discovery Center: Release of the First 8490 Sequenced Strains for Exploring Actinobacteria Biosynthetic Diversity.</title>
        <authorList>
            <person name="Kalkreuter E."/>
            <person name="Kautsar S.A."/>
            <person name="Yang D."/>
            <person name="Bader C.D."/>
            <person name="Teijaro C.N."/>
            <person name="Fluegel L."/>
            <person name="Davis C.M."/>
            <person name="Simpson J.R."/>
            <person name="Lauterbach L."/>
            <person name="Steele A.D."/>
            <person name="Gui C."/>
            <person name="Meng S."/>
            <person name="Li G."/>
            <person name="Viehrig K."/>
            <person name="Ye F."/>
            <person name="Su P."/>
            <person name="Kiefer A.F."/>
            <person name="Nichols A."/>
            <person name="Cepeda A.J."/>
            <person name="Yan W."/>
            <person name="Fan B."/>
            <person name="Jiang Y."/>
            <person name="Adhikari A."/>
            <person name="Zheng C.-J."/>
            <person name="Schuster L."/>
            <person name="Cowan T.M."/>
            <person name="Smanski M.J."/>
            <person name="Chevrette M.G."/>
            <person name="De Carvalho L.P.S."/>
            <person name="Shen B."/>
        </authorList>
    </citation>
    <scope>NUCLEOTIDE SEQUENCE [LARGE SCALE GENOMIC DNA]</scope>
    <source>
        <strain evidence="1 2">NPDC087045</strain>
    </source>
</reference>
<sequence>MGKVFSAAFAMPLLDCLFDADQSATHCMYQVEPETYGSIDNVYVVCIADNSAVTQIRAGLVMKSDLTHTDAIFPYAVTAAIASSPILAGKIEPQRCTFFPARIKVDGPPLTEPEMLQLLAQHYSQFSFRCAC</sequence>
<evidence type="ECO:0000313" key="1">
    <source>
        <dbReference type="EMBL" id="MFJ3044617.1"/>
    </source>
</evidence>
<gene>
    <name evidence="1" type="ORF">ACIPEN_02195</name>
</gene>
<dbReference type="Proteomes" id="UP001617427">
    <property type="component" value="Unassembled WGS sequence"/>
</dbReference>